<keyword evidence="2" id="KW-1185">Reference proteome</keyword>
<gene>
    <name evidence="1" type="ORF">AOQ84DRAFT_379706</name>
</gene>
<organism evidence="1 2">
    <name type="scientific">Glonium stellatum</name>
    <dbReference type="NCBI Taxonomy" id="574774"/>
    <lineage>
        <taxon>Eukaryota</taxon>
        <taxon>Fungi</taxon>
        <taxon>Dikarya</taxon>
        <taxon>Ascomycota</taxon>
        <taxon>Pezizomycotina</taxon>
        <taxon>Dothideomycetes</taxon>
        <taxon>Pleosporomycetidae</taxon>
        <taxon>Gloniales</taxon>
        <taxon>Gloniaceae</taxon>
        <taxon>Glonium</taxon>
    </lineage>
</organism>
<evidence type="ECO:0000313" key="1">
    <source>
        <dbReference type="EMBL" id="OCL05336.1"/>
    </source>
</evidence>
<name>A0A8E2EVH1_9PEZI</name>
<proteinExistence type="predicted"/>
<sequence length="110" mass="12056">MAALDPVCDKERGIPKKVRRSKCEDQSAKIKVRRSKCEMRDAKCGVSGASVEKRMPQCAVVGGVGGRIPMGFDEATKMPLIAKSFVAATGSARKEFVTEAERRLGWRAVW</sequence>
<dbReference type="Proteomes" id="UP000250140">
    <property type="component" value="Unassembled WGS sequence"/>
</dbReference>
<evidence type="ECO:0000313" key="2">
    <source>
        <dbReference type="Proteomes" id="UP000250140"/>
    </source>
</evidence>
<reference evidence="1 2" key="1">
    <citation type="journal article" date="2016" name="Nat. Commun.">
        <title>Ectomycorrhizal ecology is imprinted in the genome of the dominant symbiotic fungus Cenococcum geophilum.</title>
        <authorList>
            <consortium name="DOE Joint Genome Institute"/>
            <person name="Peter M."/>
            <person name="Kohler A."/>
            <person name="Ohm R.A."/>
            <person name="Kuo A."/>
            <person name="Krutzmann J."/>
            <person name="Morin E."/>
            <person name="Arend M."/>
            <person name="Barry K.W."/>
            <person name="Binder M."/>
            <person name="Choi C."/>
            <person name="Clum A."/>
            <person name="Copeland A."/>
            <person name="Grisel N."/>
            <person name="Haridas S."/>
            <person name="Kipfer T."/>
            <person name="LaButti K."/>
            <person name="Lindquist E."/>
            <person name="Lipzen A."/>
            <person name="Maire R."/>
            <person name="Meier B."/>
            <person name="Mihaltcheva S."/>
            <person name="Molinier V."/>
            <person name="Murat C."/>
            <person name="Poggeler S."/>
            <person name="Quandt C.A."/>
            <person name="Sperisen C."/>
            <person name="Tritt A."/>
            <person name="Tisserant E."/>
            <person name="Crous P.W."/>
            <person name="Henrissat B."/>
            <person name="Nehls U."/>
            <person name="Egli S."/>
            <person name="Spatafora J.W."/>
            <person name="Grigoriev I.V."/>
            <person name="Martin F.M."/>
        </authorList>
    </citation>
    <scope>NUCLEOTIDE SEQUENCE [LARGE SCALE GENOMIC DNA]</scope>
    <source>
        <strain evidence="1 2">CBS 207.34</strain>
    </source>
</reference>
<accession>A0A8E2EVH1</accession>
<dbReference type="AlphaFoldDB" id="A0A8E2EVH1"/>
<dbReference type="EMBL" id="KV750317">
    <property type="protein sequence ID" value="OCL05336.1"/>
    <property type="molecule type" value="Genomic_DNA"/>
</dbReference>
<protein>
    <submittedName>
        <fullName evidence="1">Uncharacterized protein</fullName>
    </submittedName>
</protein>